<accession>A0A2P8GG17</accession>
<protein>
    <submittedName>
        <fullName evidence="2">Uncharacterized protein</fullName>
    </submittedName>
</protein>
<keyword evidence="3" id="KW-1185">Reference proteome</keyword>
<proteinExistence type="predicted"/>
<dbReference type="EMBL" id="PYAS01000002">
    <property type="protein sequence ID" value="PSL32870.1"/>
    <property type="molecule type" value="Genomic_DNA"/>
</dbReference>
<evidence type="ECO:0000313" key="3">
    <source>
        <dbReference type="Proteomes" id="UP000241964"/>
    </source>
</evidence>
<feature type="chain" id="PRO_5015107581" evidence="1">
    <location>
        <begin position="34"/>
        <end position="589"/>
    </location>
</feature>
<evidence type="ECO:0000313" key="2">
    <source>
        <dbReference type="EMBL" id="PSL32870.1"/>
    </source>
</evidence>
<name>A0A2P8GG17_9BACT</name>
<dbReference type="Gene3D" id="3.20.20.80">
    <property type="entry name" value="Glycosidases"/>
    <property type="match status" value="1"/>
</dbReference>
<sequence length="589" mass="67447">MSQTFTKRLTSMQKHITLSFLIILAAMTRTVLAQPLAGTDDLGRTLPQNDAVGNPKANRQVGMFYFLWHDVAPAKAWDLNEIVSRHPEVLEDFDHPSWGGDPKHNVGMYYWGQPIYGYYKADDYWVHLRSIQLLTDAGVDFLVIDATNRLTYPKQADVLMKAMDAVRAQGRNAPKIVFYTNTQSGETMQEAYDMFYKEGAPYRHPDCWYLLDGKPLIIGISSEAKGKNFEPFFTFRESQWPTEKQKVNGWPWISFTRPQKVHYNTKGEGEIINISVAQHPNPTAGMGGSAFYGNMDNWGRSYRNGSHGDPKKDIAYGYNVQEQWDYAIKQNTPFIYVTGWNEWIAGKFPSHDKNPEHSWFCDQASPEYSRDIEPSLTAGLKDHYYMQLVSNVRRYKGVEANAALGPAKTIKTLEDWNDVALTYHDYTGDTQARNHPGAQTEPAHTYVNKTGRNDFDQLKVVQDAKNLYFYAQTTAEITPNSGDNWMRLYLDTDRRPNTGWKGYDYRIVAGNTLQQYRAGNWHDVKKVAYQVQGNRMMVIIPKGYLANLKIPLNLEFKWSDNMQEDGNPLDWYVNGDVAPGGRFNFIANQ</sequence>
<feature type="signal peptide" evidence="1">
    <location>
        <begin position="1"/>
        <end position="33"/>
    </location>
</feature>
<reference evidence="2 3" key="1">
    <citation type="submission" date="2018-03" db="EMBL/GenBank/DDBJ databases">
        <title>Genomic Encyclopedia of Archaeal and Bacterial Type Strains, Phase II (KMG-II): from individual species to whole genera.</title>
        <authorList>
            <person name="Goeker M."/>
        </authorList>
    </citation>
    <scope>NUCLEOTIDE SEQUENCE [LARGE SCALE GENOMIC DNA]</scope>
    <source>
        <strain evidence="2 3">DSM 29057</strain>
    </source>
</reference>
<evidence type="ECO:0000256" key="1">
    <source>
        <dbReference type="SAM" id="SignalP"/>
    </source>
</evidence>
<dbReference type="Proteomes" id="UP000241964">
    <property type="component" value="Unassembled WGS sequence"/>
</dbReference>
<dbReference type="AlphaFoldDB" id="A0A2P8GG17"/>
<organism evidence="2 3">
    <name type="scientific">Dyadobacter jiangsuensis</name>
    <dbReference type="NCBI Taxonomy" id="1591085"/>
    <lineage>
        <taxon>Bacteria</taxon>
        <taxon>Pseudomonadati</taxon>
        <taxon>Bacteroidota</taxon>
        <taxon>Cytophagia</taxon>
        <taxon>Cytophagales</taxon>
        <taxon>Spirosomataceae</taxon>
        <taxon>Dyadobacter</taxon>
    </lineage>
</organism>
<gene>
    <name evidence="2" type="ORF">CLV60_102589</name>
</gene>
<comment type="caution">
    <text evidence="2">The sequence shown here is derived from an EMBL/GenBank/DDBJ whole genome shotgun (WGS) entry which is preliminary data.</text>
</comment>
<keyword evidence="1" id="KW-0732">Signal</keyword>